<dbReference type="EC" id="5.1.3.2" evidence="3"/>
<evidence type="ECO:0000313" key="3">
    <source>
        <dbReference type="EMBL" id="MBB4661665.1"/>
    </source>
</evidence>
<dbReference type="Gene3D" id="3.90.25.10">
    <property type="entry name" value="UDP-galactose 4-epimerase, domain 1"/>
    <property type="match status" value="1"/>
</dbReference>
<comment type="similarity">
    <text evidence="1">Belongs to the NAD(P)-dependent epimerase/dehydratase family.</text>
</comment>
<evidence type="ECO:0000313" key="4">
    <source>
        <dbReference type="Proteomes" id="UP000585272"/>
    </source>
</evidence>
<dbReference type="GO" id="GO:0003978">
    <property type="term" value="F:UDP-glucose 4-epimerase activity"/>
    <property type="evidence" value="ECO:0007669"/>
    <property type="project" value="UniProtKB-EC"/>
</dbReference>
<name>A0A840IBE1_9ACTN</name>
<comment type="caution">
    <text evidence="3">The sequence shown here is derived from an EMBL/GenBank/DDBJ whole genome shotgun (WGS) entry which is preliminary data.</text>
</comment>
<dbReference type="SUPFAM" id="SSF51735">
    <property type="entry name" value="NAD(P)-binding Rossmann-fold domains"/>
    <property type="match status" value="1"/>
</dbReference>
<dbReference type="InterPro" id="IPR036291">
    <property type="entry name" value="NAD(P)-bd_dom_sf"/>
</dbReference>
<dbReference type="InterPro" id="IPR001509">
    <property type="entry name" value="Epimerase_deHydtase"/>
</dbReference>
<organism evidence="3 4">
    <name type="scientific">Conexibacter arvalis</name>
    <dbReference type="NCBI Taxonomy" id="912552"/>
    <lineage>
        <taxon>Bacteria</taxon>
        <taxon>Bacillati</taxon>
        <taxon>Actinomycetota</taxon>
        <taxon>Thermoleophilia</taxon>
        <taxon>Solirubrobacterales</taxon>
        <taxon>Conexibacteraceae</taxon>
        <taxon>Conexibacter</taxon>
    </lineage>
</organism>
<dbReference type="Proteomes" id="UP000585272">
    <property type="component" value="Unassembled WGS sequence"/>
</dbReference>
<dbReference type="AlphaFoldDB" id="A0A840IBE1"/>
<keyword evidence="4" id="KW-1185">Reference proteome</keyword>
<gene>
    <name evidence="3" type="ORF">BDZ31_001238</name>
</gene>
<keyword evidence="3" id="KW-0413">Isomerase</keyword>
<dbReference type="RefSeq" id="WP_183340011.1">
    <property type="nucleotide sequence ID" value="NZ_JACHNU010000001.1"/>
</dbReference>
<proteinExistence type="inferred from homology"/>
<sequence>MRALVTGGAGFIGSNLVDALQARGADVTVLDDLSTGRRANLDDALARGARLIEADVVDGEAVTAAFAAARPEVVFHLAAQIDVRRSVADPARDARINVEGTVNVLAAAHAAGARRLVFSSTGGAIYGEADVVPTPEEAPVRAISPYGRAKHAAEGYCALYEQLHGLSTIALRYSNVYGPRQDPLGEGGVVAIFSGRRLAGEAPVVYGDGLQTRDYLHVDDVVRANLLAAEREATGVANVGSGVETTVLDLVDVFAQLGGDDPFEPRFEPPRPGEVRRSCLDAARAAELLGWEPRIDLAVGVRDTLATLAAA</sequence>
<dbReference type="EMBL" id="JACHNU010000001">
    <property type="protein sequence ID" value="MBB4661665.1"/>
    <property type="molecule type" value="Genomic_DNA"/>
</dbReference>
<reference evidence="3 4" key="1">
    <citation type="submission" date="2020-08" db="EMBL/GenBank/DDBJ databases">
        <title>Genomic Encyclopedia of Archaeal and Bacterial Type Strains, Phase II (KMG-II): from individual species to whole genera.</title>
        <authorList>
            <person name="Goeker M."/>
        </authorList>
    </citation>
    <scope>NUCLEOTIDE SEQUENCE [LARGE SCALE GENOMIC DNA]</scope>
    <source>
        <strain evidence="3 4">DSM 23288</strain>
    </source>
</reference>
<evidence type="ECO:0000259" key="2">
    <source>
        <dbReference type="Pfam" id="PF01370"/>
    </source>
</evidence>
<dbReference type="Pfam" id="PF01370">
    <property type="entry name" value="Epimerase"/>
    <property type="match status" value="1"/>
</dbReference>
<dbReference type="Gene3D" id="3.40.50.720">
    <property type="entry name" value="NAD(P)-binding Rossmann-like Domain"/>
    <property type="match status" value="1"/>
</dbReference>
<dbReference type="PANTHER" id="PTHR43000">
    <property type="entry name" value="DTDP-D-GLUCOSE 4,6-DEHYDRATASE-RELATED"/>
    <property type="match status" value="1"/>
</dbReference>
<accession>A0A840IBE1</accession>
<protein>
    <submittedName>
        <fullName evidence="3">UDP-glucose 4-epimerase</fullName>
        <ecNumber evidence="3">5.1.3.2</ecNumber>
    </submittedName>
</protein>
<feature type="domain" description="NAD-dependent epimerase/dehydratase" evidence="2">
    <location>
        <begin position="3"/>
        <end position="240"/>
    </location>
</feature>
<evidence type="ECO:0000256" key="1">
    <source>
        <dbReference type="ARBA" id="ARBA00007637"/>
    </source>
</evidence>